<dbReference type="CDD" id="cd07093">
    <property type="entry name" value="ALDH_F8_HMSADH"/>
    <property type="match status" value="1"/>
</dbReference>
<keyword evidence="3" id="KW-0520">NAD</keyword>
<dbReference type="PANTHER" id="PTHR43720">
    <property type="entry name" value="2-AMINOMUCONIC SEMIALDEHYDE DEHYDROGENASE"/>
    <property type="match status" value="1"/>
</dbReference>
<dbReference type="Gene3D" id="3.40.309.10">
    <property type="entry name" value="Aldehyde Dehydrogenase, Chain A, domain 2"/>
    <property type="match status" value="1"/>
</dbReference>
<dbReference type="EMBL" id="CZRL01000082">
    <property type="protein sequence ID" value="CUS52330.1"/>
    <property type="molecule type" value="Genomic_DNA"/>
</dbReference>
<dbReference type="GO" id="GO:0018480">
    <property type="term" value="F:5-carboxymethyl-2-hydroxymuconic-semialdehyde dehydrogenase activity"/>
    <property type="evidence" value="ECO:0007669"/>
    <property type="project" value="UniProtKB-EC"/>
</dbReference>
<dbReference type="GO" id="GO:1901023">
    <property type="term" value="P:4-hydroxyphenylacetate catabolic process"/>
    <property type="evidence" value="ECO:0007669"/>
    <property type="project" value="InterPro"/>
</dbReference>
<dbReference type="InterPro" id="IPR029510">
    <property type="entry name" value="Ald_DH_CS_GLU"/>
</dbReference>
<dbReference type="InterPro" id="IPR016162">
    <property type="entry name" value="Ald_DH_N"/>
</dbReference>
<evidence type="ECO:0000256" key="1">
    <source>
        <dbReference type="ARBA" id="ARBA00009986"/>
    </source>
</evidence>
<evidence type="ECO:0000256" key="2">
    <source>
        <dbReference type="ARBA" id="ARBA00023002"/>
    </source>
</evidence>
<dbReference type="EC" id="1.2.1.60" evidence="5"/>
<organism evidence="5">
    <name type="scientific">hydrothermal vent metagenome</name>
    <dbReference type="NCBI Taxonomy" id="652676"/>
    <lineage>
        <taxon>unclassified sequences</taxon>
        <taxon>metagenomes</taxon>
        <taxon>ecological metagenomes</taxon>
    </lineage>
</organism>
<evidence type="ECO:0000313" key="5">
    <source>
        <dbReference type="EMBL" id="CUS52330.1"/>
    </source>
</evidence>
<dbReference type="InterPro" id="IPR015590">
    <property type="entry name" value="Aldehyde_DH_dom"/>
</dbReference>
<dbReference type="AlphaFoldDB" id="A0A160TSS5"/>
<protein>
    <submittedName>
        <fullName evidence="5">5-carboxymethyl-2-hydroxymuconate semialdehyde dehydrogenase</fullName>
        <ecNumber evidence="5">1.2.1.60</ecNumber>
    </submittedName>
</protein>
<feature type="domain" description="Aldehyde dehydrogenase" evidence="4">
    <location>
        <begin position="41"/>
        <end position="491"/>
    </location>
</feature>
<dbReference type="NCBIfam" id="TIGR02299">
    <property type="entry name" value="HpaE"/>
    <property type="match status" value="1"/>
</dbReference>
<dbReference type="InterPro" id="IPR016163">
    <property type="entry name" value="Ald_DH_C"/>
</dbReference>
<name>A0A160TSS5_9ZZZZ</name>
<dbReference type="PANTHER" id="PTHR43720:SF2">
    <property type="entry name" value="2-AMINOMUCONIC SEMIALDEHYDE DEHYDROGENASE"/>
    <property type="match status" value="1"/>
</dbReference>
<dbReference type="InterPro" id="IPR016161">
    <property type="entry name" value="Ald_DH/histidinol_DH"/>
</dbReference>
<accession>A0A160TSS5</accession>
<sequence>MSDRCTDNQHKAEQYLSRFQGAPLGHLIEGKAVAGGRAPALENRTPIDGTVINSVGMGGKTEIDLAVEAAAGAFAEWRTVSGAARRQLLHRIADAIEARAEEISLVESVDTGQAIRYMSKAAVRGAENFRFFADRAPSARDGLHLPAVNQLNYTVREPLGPVGVITPWNTPFMLSTWKIAPALAAGCTVIHKPAEWSPLTATLLAEIAHEAGLPAGVWNLVNGLGEVAGRALTEHPDVRAIAFVGGSETGRHIMSQGAQTLKRVHFELGGKNPVIVFADADLDRALDAVVFMIYSLNGERCTSSSRLLVQQSIHDKFVDALANRVEQIKVGHPLDPATELGPLIHPDHHSKVCSYMAVGAEEGATVRVGGEALDKVGGCYFQPTLLTGVSSAMRVAQEEIFGPVLSVLPFDDETDALAQANAVDYGLAGYLWTRDVGRAHRVAGQMDAGMIWVNSENVRHLPTPFGGMKTSGIGRDGGDYSFDFYMETKNISVATTDHRVPQIGLTD</sequence>
<dbReference type="PROSITE" id="PS00687">
    <property type="entry name" value="ALDEHYDE_DEHYDR_GLU"/>
    <property type="match status" value="1"/>
</dbReference>
<comment type="similarity">
    <text evidence="1">Belongs to the aldehyde dehydrogenase family.</text>
</comment>
<reference evidence="5" key="1">
    <citation type="submission" date="2015-10" db="EMBL/GenBank/DDBJ databases">
        <authorList>
            <person name="Gilbert D.G."/>
        </authorList>
    </citation>
    <scope>NUCLEOTIDE SEQUENCE</scope>
</reference>
<dbReference type="FunFam" id="3.40.309.10:FF:000012">
    <property type="entry name" value="Betaine aldehyde dehydrogenase"/>
    <property type="match status" value="1"/>
</dbReference>
<keyword evidence="2 5" id="KW-0560">Oxidoreductase</keyword>
<dbReference type="Gene3D" id="3.40.605.10">
    <property type="entry name" value="Aldehyde Dehydrogenase, Chain A, domain 1"/>
    <property type="match status" value="1"/>
</dbReference>
<evidence type="ECO:0000256" key="3">
    <source>
        <dbReference type="ARBA" id="ARBA00023027"/>
    </source>
</evidence>
<dbReference type="FunFam" id="3.40.605.10:FF:000007">
    <property type="entry name" value="NAD/NADP-dependent betaine aldehyde dehydrogenase"/>
    <property type="match status" value="1"/>
</dbReference>
<dbReference type="SUPFAM" id="SSF53720">
    <property type="entry name" value="ALDH-like"/>
    <property type="match status" value="1"/>
</dbReference>
<proteinExistence type="inferred from homology"/>
<evidence type="ECO:0000259" key="4">
    <source>
        <dbReference type="Pfam" id="PF00171"/>
    </source>
</evidence>
<dbReference type="InterPro" id="IPR011985">
    <property type="entry name" value="DH_HpaE"/>
</dbReference>
<gene>
    <name evidence="5" type="ORF">MGWOODY_XGa2516</name>
</gene>
<dbReference type="Pfam" id="PF00171">
    <property type="entry name" value="Aldedh"/>
    <property type="match status" value="1"/>
</dbReference>